<dbReference type="InterPro" id="IPR006577">
    <property type="entry name" value="UAS"/>
</dbReference>
<dbReference type="Gene3D" id="3.10.20.90">
    <property type="entry name" value="Phosphatidylinositol 3-kinase Catalytic Subunit, Chain A, domain 1"/>
    <property type="match status" value="1"/>
</dbReference>
<dbReference type="WBParaSite" id="TCLT_0000386301-mRNA-1">
    <property type="protein sequence ID" value="TCLT_0000386301-mRNA-1"/>
    <property type="gene ID" value="TCLT_0000386301"/>
</dbReference>
<dbReference type="InterPro" id="IPR050730">
    <property type="entry name" value="UBX_domain-protein"/>
</dbReference>
<dbReference type="Pfam" id="PF13899">
    <property type="entry name" value="Thioredoxin_7"/>
    <property type="match status" value="1"/>
</dbReference>
<dbReference type="SUPFAM" id="SSF52833">
    <property type="entry name" value="Thioredoxin-like"/>
    <property type="match status" value="1"/>
</dbReference>
<dbReference type="AlphaFoldDB" id="A0A0N5CUC9"/>
<dbReference type="InterPro" id="IPR029071">
    <property type="entry name" value="Ubiquitin-like_domsf"/>
</dbReference>
<protein>
    <submittedName>
        <fullName evidence="5">UBX domain-containing protein</fullName>
    </submittedName>
</protein>
<dbReference type="EMBL" id="UYYF01004268">
    <property type="protein sequence ID" value="VDN00874.1"/>
    <property type="molecule type" value="Genomic_DNA"/>
</dbReference>
<evidence type="ECO:0000313" key="4">
    <source>
        <dbReference type="Proteomes" id="UP000276776"/>
    </source>
</evidence>
<evidence type="ECO:0000259" key="2">
    <source>
        <dbReference type="PROSITE" id="PS50033"/>
    </source>
</evidence>
<gene>
    <name evidence="3" type="ORF">TCLT_LOCUS3852</name>
</gene>
<dbReference type="CDD" id="cd02958">
    <property type="entry name" value="UAS"/>
    <property type="match status" value="1"/>
</dbReference>
<dbReference type="Gene3D" id="1.10.8.10">
    <property type="entry name" value="DNA helicase RuvA subunit, C-terminal domain"/>
    <property type="match status" value="1"/>
</dbReference>
<proteinExistence type="predicted"/>
<evidence type="ECO:0000256" key="1">
    <source>
        <dbReference type="SAM" id="MobiDB-lite"/>
    </source>
</evidence>
<dbReference type="OrthoDB" id="270602at2759"/>
<feature type="compositionally biased region" description="Low complexity" evidence="1">
    <location>
        <begin position="45"/>
        <end position="55"/>
    </location>
</feature>
<dbReference type="SUPFAM" id="SSF54236">
    <property type="entry name" value="Ubiquitin-like"/>
    <property type="match status" value="1"/>
</dbReference>
<feature type="compositionally biased region" description="Polar residues" evidence="1">
    <location>
        <begin position="61"/>
        <end position="72"/>
    </location>
</feature>
<dbReference type="STRING" id="103827.A0A0N5CUC9"/>
<keyword evidence="4" id="KW-1185">Reference proteome</keyword>
<reference evidence="3 4" key="2">
    <citation type="submission" date="2018-11" db="EMBL/GenBank/DDBJ databases">
        <authorList>
            <consortium name="Pathogen Informatics"/>
        </authorList>
    </citation>
    <scope>NUCLEOTIDE SEQUENCE [LARGE SCALE GENOMIC DNA]</scope>
</reference>
<dbReference type="SMART" id="SM00594">
    <property type="entry name" value="UAS"/>
    <property type="match status" value="1"/>
</dbReference>
<evidence type="ECO:0000313" key="3">
    <source>
        <dbReference type="EMBL" id="VDN00874.1"/>
    </source>
</evidence>
<feature type="domain" description="UBX" evidence="2">
    <location>
        <begin position="393"/>
        <end position="464"/>
    </location>
</feature>
<dbReference type="PROSITE" id="PS50033">
    <property type="entry name" value="UBX"/>
    <property type="match status" value="1"/>
</dbReference>
<dbReference type="OMA" id="KSEMIHV"/>
<dbReference type="InterPro" id="IPR036249">
    <property type="entry name" value="Thioredoxin-like_sf"/>
</dbReference>
<organism evidence="5">
    <name type="scientific">Thelazia callipaeda</name>
    <name type="common">Oriental eyeworm</name>
    <name type="synonym">Parasitic nematode</name>
    <dbReference type="NCBI Taxonomy" id="103827"/>
    <lineage>
        <taxon>Eukaryota</taxon>
        <taxon>Metazoa</taxon>
        <taxon>Ecdysozoa</taxon>
        <taxon>Nematoda</taxon>
        <taxon>Chromadorea</taxon>
        <taxon>Rhabditida</taxon>
        <taxon>Spirurina</taxon>
        <taxon>Spiruromorpha</taxon>
        <taxon>Thelazioidea</taxon>
        <taxon>Thelaziidae</taxon>
        <taxon>Thelazia</taxon>
    </lineage>
</organism>
<dbReference type="GO" id="GO:0005634">
    <property type="term" value="C:nucleus"/>
    <property type="evidence" value="ECO:0007669"/>
    <property type="project" value="TreeGrafter"/>
</dbReference>
<sequence>MNQFSVSDLQEKRCTSAAEASHYLEMCNGNLELAINLYFQQLQPSSSHSRNGSNSPDIGQISDNAQQGSSMVTRRKVREASGSRAKQLHNKISVAGHSDVREPIAPVRGPIIEQTFTQQYGRQNRPHVISVFDSTRDFRAEAEERLLLLQNGQNLSDSVVAKRLTLQNLFRPPFDIMCTANWNDARAEAQRKQHWLLVNLQDDLEFACQALNRDVWSNSSVKELIRSNFVFWQVSKDSADGHRVSNYYRIQSYPAIFVVDPRTGEQLTTFIAKDTVSFCDQATSFIDKCPDFGSRDRLLTGEPACDTSEQSTSQKGLEQHNSNVTIDILSAAARKRVNCRGQYEMMEDSCSDPKKLREDIDGIMDIGSKLTTIDRDEWLKYLGQADGFGCRISLSLRFPDGSRQVIEMEDTTTLKAVFFFIAGLGFYPADHHLVLDYPKRMFTDQDHCRTLRELGFNKRELIHVERQ</sequence>
<evidence type="ECO:0000313" key="5">
    <source>
        <dbReference type="WBParaSite" id="TCLT_0000386301-mRNA-1"/>
    </source>
</evidence>
<feature type="region of interest" description="Disordered" evidence="1">
    <location>
        <begin position="44"/>
        <end position="91"/>
    </location>
</feature>
<dbReference type="PANTHER" id="PTHR23322">
    <property type="entry name" value="FAS-ASSOCIATED PROTEIN"/>
    <property type="match status" value="1"/>
</dbReference>
<reference evidence="5" key="1">
    <citation type="submission" date="2017-02" db="UniProtKB">
        <authorList>
            <consortium name="WormBaseParasite"/>
        </authorList>
    </citation>
    <scope>IDENTIFICATION</scope>
</reference>
<dbReference type="InterPro" id="IPR001012">
    <property type="entry name" value="UBX_dom"/>
</dbReference>
<name>A0A0N5CUC9_THECL</name>
<dbReference type="Pfam" id="PF14555">
    <property type="entry name" value="UBA_4"/>
    <property type="match status" value="1"/>
</dbReference>
<dbReference type="Gene3D" id="3.40.30.10">
    <property type="entry name" value="Glutaredoxin"/>
    <property type="match status" value="1"/>
</dbReference>
<accession>A0A0N5CUC9</accession>
<dbReference type="GO" id="GO:0043161">
    <property type="term" value="P:proteasome-mediated ubiquitin-dependent protein catabolic process"/>
    <property type="evidence" value="ECO:0007669"/>
    <property type="project" value="TreeGrafter"/>
</dbReference>
<dbReference type="Pfam" id="PF00789">
    <property type="entry name" value="UBX"/>
    <property type="match status" value="1"/>
</dbReference>
<dbReference type="PANTHER" id="PTHR23322:SF6">
    <property type="entry name" value="UBX DOMAIN-CONTAINING PROTEIN 7"/>
    <property type="match status" value="1"/>
</dbReference>
<dbReference type="Proteomes" id="UP000276776">
    <property type="component" value="Unassembled WGS sequence"/>
</dbReference>
<dbReference type="GO" id="GO:0043130">
    <property type="term" value="F:ubiquitin binding"/>
    <property type="evidence" value="ECO:0007669"/>
    <property type="project" value="TreeGrafter"/>
</dbReference>